<name>A0A5S4G4L5_9ACTN</name>
<dbReference type="EMBL" id="VCKX01000156">
    <property type="protein sequence ID" value="TMR27889.1"/>
    <property type="molecule type" value="Genomic_DNA"/>
</dbReference>
<protein>
    <submittedName>
        <fullName evidence="5">FAD-dependent oxidoreductase</fullName>
    </submittedName>
</protein>
<keyword evidence="6" id="KW-1185">Reference proteome</keyword>
<evidence type="ECO:0000256" key="3">
    <source>
        <dbReference type="ARBA" id="ARBA00022827"/>
    </source>
</evidence>
<dbReference type="Pfam" id="PF01494">
    <property type="entry name" value="FAD_binding_3"/>
    <property type="match status" value="1"/>
</dbReference>
<dbReference type="AlphaFoldDB" id="A0A5S4G4L5"/>
<dbReference type="GO" id="GO:0016709">
    <property type="term" value="F:oxidoreductase activity, acting on paired donors, with incorporation or reduction of molecular oxygen, NAD(P)H as one donor, and incorporation of one atom of oxygen"/>
    <property type="evidence" value="ECO:0007669"/>
    <property type="project" value="UniProtKB-ARBA"/>
</dbReference>
<dbReference type="RefSeq" id="WP_138694594.1">
    <property type="nucleotide sequence ID" value="NZ_VCKX01000156.1"/>
</dbReference>
<dbReference type="Proteomes" id="UP000306628">
    <property type="component" value="Unassembled WGS sequence"/>
</dbReference>
<accession>A0A5S4G4L5</accession>
<dbReference type="PANTHER" id="PTHR43004:SF19">
    <property type="entry name" value="BINDING MONOOXYGENASE, PUTATIVE (JCVI)-RELATED"/>
    <property type="match status" value="1"/>
</dbReference>
<keyword evidence="2" id="KW-0285">Flavoprotein</keyword>
<keyword evidence="3" id="KW-0274">FAD</keyword>
<dbReference type="OrthoDB" id="8670884at2"/>
<dbReference type="Gene3D" id="3.40.30.120">
    <property type="match status" value="1"/>
</dbReference>
<dbReference type="Gene3D" id="3.30.70.2450">
    <property type="match status" value="1"/>
</dbReference>
<dbReference type="InterPro" id="IPR050641">
    <property type="entry name" value="RIFMO-like"/>
</dbReference>
<evidence type="ECO:0000256" key="2">
    <source>
        <dbReference type="ARBA" id="ARBA00022630"/>
    </source>
</evidence>
<comment type="cofactor">
    <cofactor evidence="1">
        <name>FAD</name>
        <dbReference type="ChEBI" id="CHEBI:57692"/>
    </cofactor>
</comment>
<reference evidence="5 6" key="1">
    <citation type="submission" date="2019-05" db="EMBL/GenBank/DDBJ databases">
        <title>Draft genome sequence of Nonomuraea zeae DSM 100528.</title>
        <authorList>
            <person name="Saricaoglu S."/>
            <person name="Isik K."/>
        </authorList>
    </citation>
    <scope>NUCLEOTIDE SEQUENCE [LARGE SCALE GENOMIC DNA]</scope>
    <source>
        <strain evidence="5 6">DSM 100528</strain>
    </source>
</reference>
<gene>
    <name evidence="5" type="ORF">ETD85_37590</name>
</gene>
<dbReference type="Pfam" id="PF21274">
    <property type="entry name" value="Rng_hyd_C"/>
    <property type="match status" value="1"/>
</dbReference>
<feature type="domain" description="FAD-binding" evidence="4">
    <location>
        <begin position="5"/>
        <end position="353"/>
    </location>
</feature>
<proteinExistence type="predicted"/>
<dbReference type="PRINTS" id="PR00420">
    <property type="entry name" value="RNGMNOXGNASE"/>
</dbReference>
<sequence length="531" mass="57878">MAYPEAQVAVVGGGPVGLILACELAVHGVPVVVLERLPAIEWRPKAEGITGRAIDIMDRRGLMIGVTDAVTAPPTAEMLARIAEGEQRPDSLLPKEFPGARHFASMFLLRPESPDLLVPQQLLEEDLGRRAAELGVEVRRGHTVTGFTQDDDRVRLDVEGPGGPYRMEAEWLAGCDGGRSLIRKLSGIAFPGTDGVTTGYRAFAEIDDPEFHLPGWFRKDGGLLVYEEGPARFITLEFDGPPANRDAAITLEEFQESLRRLSGTKVTVTEVKKITRFTDNARQAETYRSGRLLLVGDAAHVHSHWSGPGLRLGLGDAVNLGWKLAAVARGWCHEDLLDTYHSERHPIGAQTLEIQRASIALMRPGPHVDALRRLLRELLLRDEANRQLTALIDDLHISYDMGDPSLTGPLVGRYSPDLRLRHAAGGIQVARPQRDDGTVRVAELQRTGRPLLLDLADDPELRALAGPWADRVDVVTAGCPEAPADALLIRPDGFVAWSTPADHASLRAALTRWFGPPGRPDRPSAAGGRNE</sequence>
<dbReference type="GO" id="GO:0071949">
    <property type="term" value="F:FAD binding"/>
    <property type="evidence" value="ECO:0007669"/>
    <property type="project" value="InterPro"/>
</dbReference>
<dbReference type="SUPFAM" id="SSF51905">
    <property type="entry name" value="FAD/NAD(P)-binding domain"/>
    <property type="match status" value="1"/>
</dbReference>
<evidence type="ECO:0000313" key="6">
    <source>
        <dbReference type="Proteomes" id="UP000306628"/>
    </source>
</evidence>
<dbReference type="InterPro" id="IPR002938">
    <property type="entry name" value="FAD-bd"/>
</dbReference>
<organism evidence="5 6">
    <name type="scientific">Nonomuraea zeae</name>
    <dbReference type="NCBI Taxonomy" id="1642303"/>
    <lineage>
        <taxon>Bacteria</taxon>
        <taxon>Bacillati</taxon>
        <taxon>Actinomycetota</taxon>
        <taxon>Actinomycetes</taxon>
        <taxon>Streptosporangiales</taxon>
        <taxon>Streptosporangiaceae</taxon>
        <taxon>Nonomuraea</taxon>
    </lineage>
</organism>
<dbReference type="InterPro" id="IPR036188">
    <property type="entry name" value="FAD/NAD-bd_sf"/>
</dbReference>
<dbReference type="Gene3D" id="3.50.50.60">
    <property type="entry name" value="FAD/NAD(P)-binding domain"/>
    <property type="match status" value="1"/>
</dbReference>
<evidence type="ECO:0000313" key="5">
    <source>
        <dbReference type="EMBL" id="TMR27889.1"/>
    </source>
</evidence>
<comment type="caution">
    <text evidence="5">The sequence shown here is derived from an EMBL/GenBank/DDBJ whole genome shotgun (WGS) entry which is preliminary data.</text>
</comment>
<evidence type="ECO:0000259" key="4">
    <source>
        <dbReference type="Pfam" id="PF01494"/>
    </source>
</evidence>
<dbReference type="PANTHER" id="PTHR43004">
    <property type="entry name" value="TRK SYSTEM POTASSIUM UPTAKE PROTEIN"/>
    <property type="match status" value="1"/>
</dbReference>
<evidence type="ECO:0000256" key="1">
    <source>
        <dbReference type="ARBA" id="ARBA00001974"/>
    </source>
</evidence>